<evidence type="ECO:0008006" key="3">
    <source>
        <dbReference type="Google" id="ProtNLM"/>
    </source>
</evidence>
<comment type="caution">
    <text evidence="1">The sequence shown here is derived from an EMBL/GenBank/DDBJ whole genome shotgun (WGS) entry which is preliminary data.</text>
</comment>
<proteinExistence type="predicted"/>
<organism evidence="1 2">
    <name type="scientific">Deinococcus multiflagellatus</name>
    <dbReference type="NCBI Taxonomy" id="1656887"/>
    <lineage>
        <taxon>Bacteria</taxon>
        <taxon>Thermotogati</taxon>
        <taxon>Deinococcota</taxon>
        <taxon>Deinococci</taxon>
        <taxon>Deinococcales</taxon>
        <taxon>Deinococcaceae</taxon>
        <taxon>Deinococcus</taxon>
    </lineage>
</organism>
<dbReference type="Proteomes" id="UP001596317">
    <property type="component" value="Unassembled WGS sequence"/>
</dbReference>
<evidence type="ECO:0000313" key="2">
    <source>
        <dbReference type="Proteomes" id="UP001596317"/>
    </source>
</evidence>
<keyword evidence="2" id="KW-1185">Reference proteome</keyword>
<reference evidence="2" key="1">
    <citation type="journal article" date="2019" name="Int. J. Syst. Evol. Microbiol.">
        <title>The Global Catalogue of Microorganisms (GCM) 10K type strain sequencing project: providing services to taxonomists for standard genome sequencing and annotation.</title>
        <authorList>
            <consortium name="The Broad Institute Genomics Platform"/>
            <consortium name="The Broad Institute Genome Sequencing Center for Infectious Disease"/>
            <person name="Wu L."/>
            <person name="Ma J."/>
        </authorList>
    </citation>
    <scope>NUCLEOTIDE SEQUENCE [LARGE SCALE GENOMIC DNA]</scope>
    <source>
        <strain evidence="2">CCUG 63830</strain>
    </source>
</reference>
<protein>
    <recommendedName>
        <fullName evidence="3">Anthranilate phosphoribosyltransferase</fullName>
    </recommendedName>
</protein>
<name>A0ABW1ZFV7_9DEIO</name>
<evidence type="ECO:0000313" key="1">
    <source>
        <dbReference type="EMBL" id="MFC6659348.1"/>
    </source>
</evidence>
<accession>A0ABW1ZFV7</accession>
<gene>
    <name evidence="1" type="ORF">ACFP90_02420</name>
</gene>
<dbReference type="EMBL" id="JBHSWB010000001">
    <property type="protein sequence ID" value="MFC6659348.1"/>
    <property type="molecule type" value="Genomic_DNA"/>
</dbReference>
<sequence>MEKEAVIALINALEAGRITPEQARAHVAAGLSAEQVKTLANAEKPYYGPG</sequence>
<dbReference type="RefSeq" id="WP_224604440.1">
    <property type="nucleotide sequence ID" value="NZ_JAIQXV010000001.1"/>
</dbReference>